<organism evidence="2 3">
    <name type="scientific">Streptomyces xiangluensis</name>
    <dbReference type="NCBI Taxonomy" id="2665720"/>
    <lineage>
        <taxon>Bacteria</taxon>
        <taxon>Bacillati</taxon>
        <taxon>Actinomycetota</taxon>
        <taxon>Actinomycetes</taxon>
        <taxon>Kitasatosporales</taxon>
        <taxon>Streptomycetaceae</taxon>
        <taxon>Streptomyces</taxon>
    </lineage>
</organism>
<dbReference type="RefSeq" id="WP_386343654.1">
    <property type="nucleotide sequence ID" value="NZ_JBHSFG010000030.1"/>
</dbReference>
<proteinExistence type="predicted"/>
<keyword evidence="3" id="KW-1185">Reference proteome</keyword>
<dbReference type="Proteomes" id="UP001596012">
    <property type="component" value="Unassembled WGS sequence"/>
</dbReference>
<evidence type="ECO:0000256" key="1">
    <source>
        <dbReference type="SAM" id="MobiDB-lite"/>
    </source>
</evidence>
<reference evidence="3" key="1">
    <citation type="journal article" date="2019" name="Int. J. Syst. Evol. Microbiol.">
        <title>The Global Catalogue of Microorganisms (GCM) 10K type strain sequencing project: providing services to taxonomists for standard genome sequencing and annotation.</title>
        <authorList>
            <consortium name="The Broad Institute Genomics Platform"/>
            <consortium name="The Broad Institute Genome Sequencing Center for Infectious Disease"/>
            <person name="Wu L."/>
            <person name="Ma J."/>
        </authorList>
    </citation>
    <scope>NUCLEOTIDE SEQUENCE [LARGE SCALE GENOMIC DNA]</scope>
    <source>
        <strain evidence="3">DT43</strain>
    </source>
</reference>
<sequence length="68" mass="7381">MVIACFLDTAGRDDLVAAHVMSSTDPRALGGFRRRQSTPGSAQPQGPWPLDLADPRSDAEIKRERFAA</sequence>
<comment type="caution">
    <text evidence="2">The sequence shown here is derived from an EMBL/GenBank/DDBJ whole genome shotgun (WGS) entry which is preliminary data.</text>
</comment>
<evidence type="ECO:0000313" key="2">
    <source>
        <dbReference type="EMBL" id="MFC4466833.1"/>
    </source>
</evidence>
<accession>A0ABV8YSL9</accession>
<protein>
    <submittedName>
        <fullName evidence="2">Uncharacterized protein</fullName>
    </submittedName>
</protein>
<evidence type="ECO:0000313" key="3">
    <source>
        <dbReference type="Proteomes" id="UP001596012"/>
    </source>
</evidence>
<feature type="region of interest" description="Disordered" evidence="1">
    <location>
        <begin position="26"/>
        <end position="56"/>
    </location>
</feature>
<dbReference type="EMBL" id="JBHSFG010000030">
    <property type="protein sequence ID" value="MFC4466833.1"/>
    <property type="molecule type" value="Genomic_DNA"/>
</dbReference>
<gene>
    <name evidence="2" type="ORF">ACFPH6_20255</name>
</gene>
<name>A0ABV8YSL9_9ACTN</name>